<name>A0AAX4IRS0_9PEZI</name>
<dbReference type="EMBL" id="CP137311">
    <property type="protein sequence ID" value="WQF85936.1"/>
    <property type="molecule type" value="Genomic_DNA"/>
</dbReference>
<sequence>MLRSVALTRQGTRRPGTRCRSVADPLVPHGARRSTPEPHPFPPGRASILGDSEETRRAIPSAAGFWQVSHFARIDLEGPDRFQRLWLPCCTIPRSVFDETLTHPGLPTRSRRALM</sequence>
<dbReference type="GeneID" id="87947450"/>
<reference evidence="3" key="1">
    <citation type="journal article" date="2023" name="bioRxiv">
        <title>Complete genome of the Medicago anthracnose fungus, Colletotrichum destructivum, reveals a mini-chromosome-like region within a core chromosome.</title>
        <authorList>
            <person name="Lapalu N."/>
            <person name="Simon A."/>
            <person name="Lu A."/>
            <person name="Plaumann P.-L."/>
            <person name="Amselem J."/>
            <person name="Pigne S."/>
            <person name="Auger A."/>
            <person name="Koch C."/>
            <person name="Dallery J.-F."/>
            <person name="O'Connell R.J."/>
        </authorList>
    </citation>
    <scope>NUCLEOTIDE SEQUENCE [LARGE SCALE GENOMIC DNA]</scope>
    <source>
        <strain evidence="3">CBS 520.97</strain>
    </source>
</reference>
<dbReference type="AlphaFoldDB" id="A0AAX4IRS0"/>
<dbReference type="RefSeq" id="XP_062783157.1">
    <property type="nucleotide sequence ID" value="XM_062927106.1"/>
</dbReference>
<evidence type="ECO:0000256" key="1">
    <source>
        <dbReference type="SAM" id="MobiDB-lite"/>
    </source>
</evidence>
<gene>
    <name evidence="2" type="ORF">CDEST_10950</name>
</gene>
<dbReference type="KEGG" id="cdet:87947450"/>
<proteinExistence type="predicted"/>
<evidence type="ECO:0000313" key="2">
    <source>
        <dbReference type="EMBL" id="WQF85936.1"/>
    </source>
</evidence>
<evidence type="ECO:0000313" key="3">
    <source>
        <dbReference type="Proteomes" id="UP001322277"/>
    </source>
</evidence>
<keyword evidence="3" id="KW-1185">Reference proteome</keyword>
<accession>A0AAX4IRS0</accession>
<protein>
    <submittedName>
        <fullName evidence="2">Uncharacterized protein</fullName>
    </submittedName>
</protein>
<dbReference type="Proteomes" id="UP001322277">
    <property type="component" value="Chromosome 7"/>
</dbReference>
<organism evidence="2 3">
    <name type="scientific">Colletotrichum destructivum</name>
    <dbReference type="NCBI Taxonomy" id="34406"/>
    <lineage>
        <taxon>Eukaryota</taxon>
        <taxon>Fungi</taxon>
        <taxon>Dikarya</taxon>
        <taxon>Ascomycota</taxon>
        <taxon>Pezizomycotina</taxon>
        <taxon>Sordariomycetes</taxon>
        <taxon>Hypocreomycetidae</taxon>
        <taxon>Glomerellales</taxon>
        <taxon>Glomerellaceae</taxon>
        <taxon>Colletotrichum</taxon>
        <taxon>Colletotrichum destructivum species complex</taxon>
    </lineage>
</organism>
<feature type="region of interest" description="Disordered" evidence="1">
    <location>
        <begin position="1"/>
        <end position="53"/>
    </location>
</feature>